<dbReference type="InterPro" id="IPR034733">
    <property type="entry name" value="AcCoA_carboxyl_beta"/>
</dbReference>
<sequence>MGIIQSSIATSAQSFKENDAHYRRLVSTLHEKRHVTFQGASQKIKERHLAAGKLLPRDRVHALIDPGAPFLELGVLAGGESSGAAQLGAGIITGIGRVQGRLCMIIANDSTIKGGTYFGMTAKKHVRAQKVARRYRLPTITLVDSGGAYFPEQAKVFPDEGQYGSVFHNIVRQSAEEIPQLAVVHGTCVAGGAYVPSLCEQVVIVRNQGYMFLGGPEITFAATGEKVDRESLGGAEMHTKVSGVTDHIADNDRHALAIMREIIAGLPRQGGYIRPPIKALPPRYDPKEIYGIVSNNPRFPTNTREILARLLDDSRFSEFKPDHGDTLLCGFAHIHGFEVGVLANLGVLFTESALKAAHFIDLCCKRQVPLLFLADIAGFMVGRDAERSGIAKAGAKMITAMSSANVPKFNLIIGGSYGAGHLAMCSRQFEPDLVFGWPNGRAGLMGPDQAATTLAMVQRQKRERDGEVWSDEEEEAFKVPIKEQFESFADIYNFAGNLWIDDVIDPVETRTVLGLALDLAARRPLEATKFGVFRM</sequence>
<dbReference type="PROSITE" id="PS50980">
    <property type="entry name" value="COA_CT_NTER"/>
    <property type="match status" value="1"/>
</dbReference>
<keyword evidence="4" id="KW-1185">Reference proteome</keyword>
<evidence type="ECO:0000259" key="1">
    <source>
        <dbReference type="PROSITE" id="PS50980"/>
    </source>
</evidence>
<name>A0A3A3GK36_9BURK</name>
<proteinExistence type="predicted"/>
<dbReference type="InterPro" id="IPR011763">
    <property type="entry name" value="COA_CT_C"/>
</dbReference>
<dbReference type="InterPro" id="IPR011762">
    <property type="entry name" value="COA_CT_N"/>
</dbReference>
<dbReference type="SUPFAM" id="SSF52096">
    <property type="entry name" value="ClpP/crotonase"/>
    <property type="match status" value="2"/>
</dbReference>
<dbReference type="FunFam" id="3.90.226.10:FF:000030">
    <property type="entry name" value="Acetyl-CoA carboxylase carboxyltransferase subunit"/>
    <property type="match status" value="1"/>
</dbReference>
<dbReference type="PANTHER" id="PTHR22855:SF13">
    <property type="entry name" value="METHYLCROTONOYL-COA CARBOXYLASE BETA CHAIN, MITOCHONDRIAL"/>
    <property type="match status" value="1"/>
</dbReference>
<protein>
    <submittedName>
        <fullName evidence="3">Methylcrotonoyl-CoA carboxylase</fullName>
    </submittedName>
</protein>
<dbReference type="InterPro" id="IPR029045">
    <property type="entry name" value="ClpP/crotonase-like_dom_sf"/>
</dbReference>
<feature type="domain" description="CoA carboxyltransferase C-terminal" evidence="2">
    <location>
        <begin position="275"/>
        <end position="527"/>
    </location>
</feature>
<dbReference type="Pfam" id="PF01039">
    <property type="entry name" value="Carboxyl_trans"/>
    <property type="match status" value="1"/>
</dbReference>
<dbReference type="InterPro" id="IPR045190">
    <property type="entry name" value="MCCB/AccD1-like"/>
</dbReference>
<dbReference type="Gene3D" id="3.90.226.10">
    <property type="entry name" value="2-enoyl-CoA Hydratase, Chain A, domain 1"/>
    <property type="match status" value="2"/>
</dbReference>
<dbReference type="OrthoDB" id="9803706at2"/>
<dbReference type="FunFam" id="3.90.226.10:FF:000004">
    <property type="entry name" value="Methylcrotonoyl-CoA carboxylase beta chain"/>
    <property type="match status" value="1"/>
</dbReference>
<organism evidence="3 4">
    <name type="scientific">Noviherbaspirillum sedimenti</name>
    <dbReference type="NCBI Taxonomy" id="2320865"/>
    <lineage>
        <taxon>Bacteria</taxon>
        <taxon>Pseudomonadati</taxon>
        <taxon>Pseudomonadota</taxon>
        <taxon>Betaproteobacteria</taxon>
        <taxon>Burkholderiales</taxon>
        <taxon>Oxalobacteraceae</taxon>
        <taxon>Noviherbaspirillum</taxon>
    </lineage>
</organism>
<evidence type="ECO:0000259" key="2">
    <source>
        <dbReference type="PROSITE" id="PS50989"/>
    </source>
</evidence>
<reference evidence="4" key="1">
    <citation type="submission" date="2018-09" db="EMBL/GenBank/DDBJ databases">
        <authorList>
            <person name="Zhu H."/>
        </authorList>
    </citation>
    <scope>NUCLEOTIDE SEQUENCE [LARGE SCALE GENOMIC DNA]</scope>
    <source>
        <strain evidence="4">K1S02-23</strain>
    </source>
</reference>
<dbReference type="GO" id="GO:1905202">
    <property type="term" value="C:methylcrotonoyl-CoA carboxylase complex"/>
    <property type="evidence" value="ECO:0007669"/>
    <property type="project" value="TreeGrafter"/>
</dbReference>
<dbReference type="Proteomes" id="UP000266327">
    <property type="component" value="Unassembled WGS sequence"/>
</dbReference>
<evidence type="ECO:0000313" key="4">
    <source>
        <dbReference type="Proteomes" id="UP000266327"/>
    </source>
</evidence>
<gene>
    <name evidence="3" type="ORF">D3878_14670</name>
</gene>
<dbReference type="RefSeq" id="WP_119786169.1">
    <property type="nucleotide sequence ID" value="NZ_QYUQ01000002.1"/>
</dbReference>
<dbReference type="PANTHER" id="PTHR22855">
    <property type="entry name" value="ACETYL, PROPIONYL, PYRUVATE, AND GLUTACONYL CARBOXYLASE-RELATED"/>
    <property type="match status" value="1"/>
</dbReference>
<dbReference type="AlphaFoldDB" id="A0A3A3GK36"/>
<dbReference type="EMBL" id="QYUQ01000002">
    <property type="protein sequence ID" value="RJG02666.1"/>
    <property type="molecule type" value="Genomic_DNA"/>
</dbReference>
<dbReference type="PROSITE" id="PS50989">
    <property type="entry name" value="COA_CT_CTER"/>
    <property type="match status" value="1"/>
</dbReference>
<dbReference type="GO" id="GO:0006552">
    <property type="term" value="P:L-leucine catabolic process"/>
    <property type="evidence" value="ECO:0007669"/>
    <property type="project" value="TreeGrafter"/>
</dbReference>
<feature type="domain" description="CoA carboxyltransferase N-terminal" evidence="1">
    <location>
        <begin position="22"/>
        <end position="278"/>
    </location>
</feature>
<dbReference type="GO" id="GO:0004485">
    <property type="term" value="F:methylcrotonoyl-CoA carboxylase activity"/>
    <property type="evidence" value="ECO:0007669"/>
    <property type="project" value="TreeGrafter"/>
</dbReference>
<evidence type="ECO:0000313" key="3">
    <source>
        <dbReference type="EMBL" id="RJG02666.1"/>
    </source>
</evidence>
<comment type="caution">
    <text evidence="3">The sequence shown here is derived from an EMBL/GenBank/DDBJ whole genome shotgun (WGS) entry which is preliminary data.</text>
</comment>
<accession>A0A3A3GK36</accession>